<reference evidence="1" key="1">
    <citation type="submission" date="2020-05" db="EMBL/GenBank/DDBJ databases">
        <authorList>
            <person name="Chiriac C."/>
            <person name="Salcher M."/>
            <person name="Ghai R."/>
            <person name="Kavagutti S V."/>
        </authorList>
    </citation>
    <scope>NUCLEOTIDE SEQUENCE</scope>
</reference>
<protein>
    <submittedName>
        <fullName evidence="1">Uncharacterized protein</fullName>
    </submittedName>
</protein>
<dbReference type="EMBL" id="LR797824">
    <property type="protein sequence ID" value="CAB4241534.1"/>
    <property type="molecule type" value="Genomic_DNA"/>
</dbReference>
<proteinExistence type="predicted"/>
<evidence type="ECO:0000313" key="1">
    <source>
        <dbReference type="EMBL" id="CAB4241534.1"/>
    </source>
</evidence>
<sequence>MYKVKIVWKLGQDTSEWWNQVCVWALEEFGMPGDKYKTELTEDYMIFNFDEQENAALMALRWGNN</sequence>
<organism evidence="1">
    <name type="scientific">uncultured Caudovirales phage</name>
    <dbReference type="NCBI Taxonomy" id="2100421"/>
    <lineage>
        <taxon>Viruses</taxon>
        <taxon>Duplodnaviria</taxon>
        <taxon>Heunggongvirae</taxon>
        <taxon>Uroviricota</taxon>
        <taxon>Caudoviricetes</taxon>
        <taxon>Peduoviridae</taxon>
        <taxon>Maltschvirus</taxon>
        <taxon>Maltschvirus maltsch</taxon>
    </lineage>
</organism>
<name>A0A6J5TB89_9CAUD</name>
<accession>A0A6J5TB89</accession>
<gene>
    <name evidence="1" type="ORF">UFOVP71_72</name>
</gene>